<sequence length="157" mass="17737">MIVAKGKVHEKTGPLEKIHNIPLGEHNVRVSIDCVLCPDSPLPIPVRDVLTAILDAQNSFVAWPEKWVIVGDKDVVDESSATNGEVASQLQMFGKIIEKMMKSSQISIPLENGVFEEDIAFNYFFKFDLLDVCTMKKIEVNSITAYLRFLYDRYENS</sequence>
<evidence type="ECO:0000313" key="2">
    <source>
        <dbReference type="EMBL" id="KAF9605343.1"/>
    </source>
</evidence>
<keyword evidence="3" id="KW-1185">Reference proteome</keyword>
<dbReference type="Pfam" id="PF26133">
    <property type="entry name" value="DUF8039"/>
    <property type="match status" value="1"/>
</dbReference>
<dbReference type="Proteomes" id="UP000631114">
    <property type="component" value="Unassembled WGS sequence"/>
</dbReference>
<comment type="caution">
    <text evidence="2">The sequence shown here is derived from an EMBL/GenBank/DDBJ whole genome shotgun (WGS) entry which is preliminary data.</text>
</comment>
<evidence type="ECO:0000259" key="1">
    <source>
        <dbReference type="Pfam" id="PF26133"/>
    </source>
</evidence>
<feature type="domain" description="DUF8039" evidence="1">
    <location>
        <begin position="1"/>
        <end position="69"/>
    </location>
</feature>
<name>A0A835HVZ2_9MAGN</name>
<dbReference type="InterPro" id="IPR058352">
    <property type="entry name" value="DUF8039"/>
</dbReference>
<accession>A0A835HVZ2</accession>
<gene>
    <name evidence="2" type="ORF">IFM89_016108</name>
</gene>
<organism evidence="2 3">
    <name type="scientific">Coptis chinensis</name>
    <dbReference type="NCBI Taxonomy" id="261450"/>
    <lineage>
        <taxon>Eukaryota</taxon>
        <taxon>Viridiplantae</taxon>
        <taxon>Streptophyta</taxon>
        <taxon>Embryophyta</taxon>
        <taxon>Tracheophyta</taxon>
        <taxon>Spermatophyta</taxon>
        <taxon>Magnoliopsida</taxon>
        <taxon>Ranunculales</taxon>
        <taxon>Ranunculaceae</taxon>
        <taxon>Coptidoideae</taxon>
        <taxon>Coptis</taxon>
    </lineage>
</organism>
<evidence type="ECO:0000313" key="3">
    <source>
        <dbReference type="Proteomes" id="UP000631114"/>
    </source>
</evidence>
<dbReference type="EMBL" id="JADFTS010000005">
    <property type="protein sequence ID" value="KAF9605343.1"/>
    <property type="molecule type" value="Genomic_DNA"/>
</dbReference>
<protein>
    <recommendedName>
        <fullName evidence="1">DUF8039 domain-containing protein</fullName>
    </recommendedName>
</protein>
<proteinExistence type="predicted"/>
<dbReference type="AlphaFoldDB" id="A0A835HVZ2"/>
<reference evidence="2 3" key="1">
    <citation type="submission" date="2020-10" db="EMBL/GenBank/DDBJ databases">
        <title>The Coptis chinensis genome and diversification of protoberbering-type alkaloids.</title>
        <authorList>
            <person name="Wang B."/>
            <person name="Shu S."/>
            <person name="Song C."/>
            <person name="Liu Y."/>
        </authorList>
    </citation>
    <scope>NUCLEOTIDE SEQUENCE [LARGE SCALE GENOMIC DNA]</scope>
    <source>
        <strain evidence="2">HL-2020</strain>
        <tissue evidence="2">Leaf</tissue>
    </source>
</reference>
<dbReference type="OrthoDB" id="1731907at2759"/>